<feature type="domain" description="Small ribosomal subunit protein eS4 central region" evidence="10">
    <location>
        <begin position="91"/>
        <end position="165"/>
    </location>
</feature>
<feature type="region of interest" description="Disordered" evidence="9">
    <location>
        <begin position="228"/>
        <end position="274"/>
    </location>
</feature>
<dbReference type="InterPro" id="IPR000876">
    <property type="entry name" value="Ribosomal_eS4"/>
</dbReference>
<evidence type="ECO:0000313" key="14">
    <source>
        <dbReference type="Proteomes" id="UP001208186"/>
    </source>
</evidence>
<dbReference type="GO" id="GO:0019843">
    <property type="term" value="F:rRNA binding"/>
    <property type="evidence" value="ECO:0007669"/>
    <property type="project" value="UniProtKB-KW"/>
</dbReference>
<feature type="domain" description="Small ribosomal subunit protein eS4 N-terminal" evidence="11">
    <location>
        <begin position="2"/>
        <end position="33"/>
    </location>
</feature>
<keyword evidence="4 7" id="KW-0689">Ribosomal protein</keyword>
<accession>A0AAE3LGW7</accession>
<evidence type="ECO:0000256" key="6">
    <source>
        <dbReference type="ARBA" id="ARBA00035272"/>
    </source>
</evidence>
<dbReference type="GO" id="GO:0006412">
    <property type="term" value="P:translation"/>
    <property type="evidence" value="ECO:0007669"/>
    <property type="project" value="UniProtKB-UniRule"/>
</dbReference>
<gene>
    <name evidence="7" type="primary">rps4e</name>
    <name evidence="13" type="ORF">OB914_04765</name>
    <name evidence="12" type="ORF">OB916_04690</name>
</gene>
<dbReference type="InterPro" id="IPR036986">
    <property type="entry name" value="S4_RNA-bd_sf"/>
</dbReference>
<dbReference type="EMBL" id="JAOPKD010000002">
    <property type="protein sequence ID" value="MCU4726284.1"/>
    <property type="molecule type" value="Genomic_DNA"/>
</dbReference>
<reference evidence="13" key="1">
    <citation type="submission" date="2023-02" db="EMBL/GenBank/DDBJ databases">
        <title>Enrichment on poylsaccharides allowed isolation of novel metabolic and taxonomic groups of Haloarchaea.</title>
        <authorList>
            <person name="Sorokin D.Y."/>
            <person name="Elcheninov A.G."/>
            <person name="Khizhniak T.V."/>
            <person name="Kolganova T.V."/>
            <person name="Kublanov I.V."/>
        </authorList>
    </citation>
    <scope>NUCLEOTIDE SEQUENCE</scope>
    <source>
        <strain evidence="12 14">HArc-curdl5-1</strain>
        <strain evidence="13">HArc-curdl7</strain>
    </source>
</reference>
<dbReference type="GO" id="GO:0003735">
    <property type="term" value="F:structural constituent of ribosome"/>
    <property type="evidence" value="ECO:0007669"/>
    <property type="project" value="InterPro"/>
</dbReference>
<dbReference type="InterPro" id="IPR014722">
    <property type="entry name" value="Rib_uL2_dom2"/>
</dbReference>
<evidence type="ECO:0000259" key="10">
    <source>
        <dbReference type="Pfam" id="PF00900"/>
    </source>
</evidence>
<proteinExistence type="inferred from homology"/>
<dbReference type="HAMAP" id="MF_00485">
    <property type="entry name" value="Ribosomal_eS4"/>
    <property type="match status" value="1"/>
</dbReference>
<dbReference type="Proteomes" id="UP001209746">
    <property type="component" value="Unassembled WGS sequence"/>
</dbReference>
<evidence type="ECO:0000313" key="12">
    <source>
        <dbReference type="EMBL" id="MCU4717357.1"/>
    </source>
</evidence>
<dbReference type="AlphaFoldDB" id="A0AAE3LGW7"/>
<evidence type="ECO:0000256" key="9">
    <source>
        <dbReference type="SAM" id="MobiDB-lite"/>
    </source>
</evidence>
<dbReference type="NCBIfam" id="NF003312">
    <property type="entry name" value="PRK04313.1"/>
    <property type="match status" value="1"/>
</dbReference>
<evidence type="ECO:0000313" key="13">
    <source>
        <dbReference type="EMBL" id="MCU4726284.1"/>
    </source>
</evidence>
<dbReference type="GO" id="GO:0022627">
    <property type="term" value="C:cytosolic small ribosomal subunit"/>
    <property type="evidence" value="ECO:0007669"/>
    <property type="project" value="TreeGrafter"/>
</dbReference>
<dbReference type="Gene3D" id="2.40.50.740">
    <property type="match status" value="1"/>
</dbReference>
<comment type="caution">
    <text evidence="13">The sequence shown here is derived from an EMBL/GenBank/DDBJ whole genome shotgun (WGS) entry which is preliminary data.</text>
</comment>
<evidence type="ECO:0000313" key="15">
    <source>
        <dbReference type="Proteomes" id="UP001209746"/>
    </source>
</evidence>
<dbReference type="SUPFAM" id="SSF55174">
    <property type="entry name" value="Alpha-L RNA-binding motif"/>
    <property type="match status" value="1"/>
</dbReference>
<dbReference type="PANTHER" id="PTHR11581">
    <property type="entry name" value="30S/40S RIBOSOMAL PROTEIN S4"/>
    <property type="match status" value="1"/>
</dbReference>
<dbReference type="RefSeq" id="WP_315908114.1">
    <property type="nucleotide sequence ID" value="NZ_JAOPKC010000002.1"/>
</dbReference>
<dbReference type="CDD" id="cd06087">
    <property type="entry name" value="KOW_RPS4"/>
    <property type="match status" value="1"/>
</dbReference>
<keyword evidence="3 7" id="KW-0694">RNA-binding</keyword>
<dbReference type="InterPro" id="IPR013845">
    <property type="entry name" value="Ribosomal_eS4_central_region"/>
</dbReference>
<name>A0AAE3LGW7_9EURY</name>
<dbReference type="PROSITE" id="PS50889">
    <property type="entry name" value="S4"/>
    <property type="match status" value="1"/>
</dbReference>
<evidence type="ECO:0000256" key="3">
    <source>
        <dbReference type="ARBA" id="ARBA00022884"/>
    </source>
</evidence>
<evidence type="ECO:0000256" key="8">
    <source>
        <dbReference type="PROSITE-ProRule" id="PRU00182"/>
    </source>
</evidence>
<evidence type="ECO:0000256" key="1">
    <source>
        <dbReference type="ARBA" id="ARBA00007500"/>
    </source>
</evidence>
<evidence type="ECO:0000256" key="2">
    <source>
        <dbReference type="ARBA" id="ARBA00022730"/>
    </source>
</evidence>
<evidence type="ECO:0000256" key="4">
    <source>
        <dbReference type="ARBA" id="ARBA00022980"/>
    </source>
</evidence>
<dbReference type="Gene3D" id="2.30.30.30">
    <property type="match status" value="1"/>
</dbReference>
<dbReference type="Proteomes" id="UP001208186">
    <property type="component" value="Unassembled WGS sequence"/>
</dbReference>
<organism evidence="13 15">
    <name type="scientific">Halapricum hydrolyticum</name>
    <dbReference type="NCBI Taxonomy" id="2979991"/>
    <lineage>
        <taxon>Archaea</taxon>
        <taxon>Methanobacteriati</taxon>
        <taxon>Methanobacteriota</taxon>
        <taxon>Stenosarchaea group</taxon>
        <taxon>Halobacteria</taxon>
        <taxon>Halobacteriales</taxon>
        <taxon>Haloarculaceae</taxon>
        <taxon>Halapricum</taxon>
    </lineage>
</organism>
<evidence type="ECO:0000256" key="5">
    <source>
        <dbReference type="ARBA" id="ARBA00023274"/>
    </source>
</evidence>
<dbReference type="Pfam" id="PF00900">
    <property type="entry name" value="Ribosomal_S4e"/>
    <property type="match status" value="1"/>
</dbReference>
<dbReference type="InterPro" id="IPR041982">
    <property type="entry name" value="Ribosomal_eS4_KOW"/>
</dbReference>
<dbReference type="InterPro" id="IPR013843">
    <property type="entry name" value="Ribosomal_eS4_N"/>
</dbReference>
<dbReference type="Pfam" id="PF08071">
    <property type="entry name" value="RS4NT"/>
    <property type="match status" value="1"/>
</dbReference>
<dbReference type="InterPro" id="IPR038237">
    <property type="entry name" value="Ribosomal_eS4_central_sf"/>
</dbReference>
<feature type="compositionally biased region" description="Acidic residues" evidence="9">
    <location>
        <begin position="229"/>
        <end position="238"/>
    </location>
</feature>
<dbReference type="Gene3D" id="3.10.290.10">
    <property type="entry name" value="RNA-binding S4 domain"/>
    <property type="match status" value="1"/>
</dbReference>
<dbReference type="PANTHER" id="PTHR11581:SF0">
    <property type="entry name" value="SMALL RIBOSOMAL SUBUNIT PROTEIN ES4"/>
    <property type="match status" value="1"/>
</dbReference>
<keyword evidence="14" id="KW-1185">Reference proteome</keyword>
<feature type="compositionally biased region" description="Acidic residues" evidence="9">
    <location>
        <begin position="248"/>
        <end position="274"/>
    </location>
</feature>
<dbReference type="EMBL" id="JAOPKC010000002">
    <property type="protein sequence ID" value="MCU4717357.1"/>
    <property type="molecule type" value="Genomic_DNA"/>
</dbReference>
<dbReference type="PIRSF" id="PIRSF002116">
    <property type="entry name" value="Ribosomal_S4"/>
    <property type="match status" value="1"/>
</dbReference>
<dbReference type="InterPro" id="IPR018199">
    <property type="entry name" value="Ribosomal_eS4_N_CS"/>
</dbReference>
<dbReference type="CDD" id="cd00165">
    <property type="entry name" value="S4"/>
    <property type="match status" value="1"/>
</dbReference>
<keyword evidence="5 7" id="KW-0687">Ribonucleoprotein</keyword>
<protein>
    <recommendedName>
        <fullName evidence="6 7">Small ribosomal subunit protein eS4</fullName>
    </recommendedName>
</protein>
<keyword evidence="2 8" id="KW-0699">rRNA-binding</keyword>
<evidence type="ECO:0000259" key="11">
    <source>
        <dbReference type="Pfam" id="PF08071"/>
    </source>
</evidence>
<sequence length="274" mass="29603">MSNHQKRLSVPNSWPVERKTQTFTVKADAGPHGEDGVPLLIVLRDVLGYVDNRKEARYALNQDQILINGTPESDESRPVGMFDILAFTEREEYYRVFPGQGGRLALTAIDEDAAESKLGKIVGKQYVPGGDVQMTLHDGHTLLVDDASEYAPGDSIVIANDDDEIVAHFEYEEGALVTAVDGQHAGEIGTIDEVQVTASSSPNNVLVAQEDGAGFETIEEYVVVIDENFTSDDEDEQAAPEADAGAETPDEADAETDDEEATEADAEEDGGDDE</sequence>
<comment type="similarity">
    <text evidence="1 7">Belongs to the eukaryotic ribosomal protein eS4 family.</text>
</comment>
<dbReference type="PROSITE" id="PS00528">
    <property type="entry name" value="RIBOSOMAL_S4E"/>
    <property type="match status" value="1"/>
</dbReference>
<evidence type="ECO:0000256" key="7">
    <source>
        <dbReference type="HAMAP-Rule" id="MF_00485"/>
    </source>
</evidence>